<dbReference type="Gene3D" id="3.40.50.720">
    <property type="entry name" value="NAD(P)-binding Rossmann-like Domain"/>
    <property type="match status" value="1"/>
</dbReference>
<evidence type="ECO:0000313" key="12">
    <source>
        <dbReference type="RefSeq" id="XP_003742996.1"/>
    </source>
</evidence>
<dbReference type="GeneID" id="100899696"/>
<comment type="catalytic activity">
    <reaction evidence="2 9">
        <text>UDP-alpha-D-glucose = UDP-alpha-D-galactose</text>
        <dbReference type="Rhea" id="RHEA:22168"/>
        <dbReference type="ChEBI" id="CHEBI:58885"/>
        <dbReference type="ChEBI" id="CHEBI:66914"/>
        <dbReference type="EC" id="5.1.3.2"/>
    </reaction>
</comment>
<gene>
    <name evidence="12" type="primary">LOC100899696</name>
</gene>
<protein>
    <recommendedName>
        <fullName evidence="9">UDP-glucose 4-epimerase</fullName>
        <ecNumber evidence="9">5.1.3.2</ecNumber>
    </recommendedName>
</protein>
<dbReference type="Proteomes" id="UP000694867">
    <property type="component" value="Unplaced"/>
</dbReference>
<dbReference type="KEGG" id="goe:100899696"/>
<evidence type="ECO:0000259" key="10">
    <source>
        <dbReference type="Pfam" id="PF16363"/>
    </source>
</evidence>
<comment type="function">
    <text evidence="4">Catalyzes two distinct but analogous reactions: the reversible epimerization of UDP-glucose to UDP-galactose and the reversible epimerization of UDP-N-acetylglucosamine to UDP-N-acetylgalactosamine. The reaction with UDP-Gal plays a critical role in the Leloir pathway of galactose catabolism in which galactose is converted to the glycolytic intermediate glucose 6-phosphate. It contributes to the catabolism of dietary galactose and enables the endogenous biosynthesis of both UDP-Gal and UDP-GalNAc when exogenous sources are limited. Both UDP-sugar interconversions are important in the synthesis of glycoproteins and glycolipids.</text>
</comment>
<accession>A0AAJ6QT30</accession>
<comment type="pathway">
    <text evidence="5 9">Carbohydrate metabolism; galactose metabolism.</text>
</comment>
<evidence type="ECO:0000256" key="8">
    <source>
        <dbReference type="ARBA" id="ARBA00023235"/>
    </source>
</evidence>
<dbReference type="SUPFAM" id="SSF51735">
    <property type="entry name" value="NAD(P)-binding Rossmann-fold domains"/>
    <property type="match status" value="1"/>
</dbReference>
<dbReference type="RefSeq" id="XP_003742996.1">
    <property type="nucleotide sequence ID" value="XM_003742948.2"/>
</dbReference>
<keyword evidence="11" id="KW-1185">Reference proteome</keyword>
<dbReference type="InterPro" id="IPR036291">
    <property type="entry name" value="NAD(P)-bd_dom_sf"/>
</dbReference>
<evidence type="ECO:0000256" key="5">
    <source>
        <dbReference type="ARBA" id="ARBA00004947"/>
    </source>
</evidence>
<evidence type="ECO:0000313" key="11">
    <source>
        <dbReference type="Proteomes" id="UP000694867"/>
    </source>
</evidence>
<comment type="catalytic activity">
    <reaction evidence="1">
        <text>UDP-N-acetyl-alpha-D-glucosamine = UDP-N-acetyl-alpha-D-galactosamine</text>
        <dbReference type="Rhea" id="RHEA:20517"/>
        <dbReference type="ChEBI" id="CHEBI:57705"/>
        <dbReference type="ChEBI" id="CHEBI:67138"/>
        <dbReference type="EC" id="5.1.3.7"/>
    </reaction>
</comment>
<evidence type="ECO:0000256" key="2">
    <source>
        <dbReference type="ARBA" id="ARBA00000083"/>
    </source>
</evidence>
<name>A0AAJ6QT30_9ACAR</name>
<evidence type="ECO:0000256" key="1">
    <source>
        <dbReference type="ARBA" id="ARBA00000014"/>
    </source>
</evidence>
<dbReference type="PRINTS" id="PR01713">
    <property type="entry name" value="NUCEPIMERASE"/>
</dbReference>
<keyword evidence="8 9" id="KW-0413">Isomerase</keyword>
<reference evidence="12" key="1">
    <citation type="submission" date="2025-08" db="UniProtKB">
        <authorList>
            <consortium name="RefSeq"/>
        </authorList>
    </citation>
    <scope>IDENTIFICATION</scope>
</reference>
<dbReference type="AlphaFoldDB" id="A0AAJ6QT30"/>
<evidence type="ECO:0000256" key="3">
    <source>
        <dbReference type="ARBA" id="ARBA00001911"/>
    </source>
</evidence>
<dbReference type="GO" id="GO:0005829">
    <property type="term" value="C:cytosol"/>
    <property type="evidence" value="ECO:0007669"/>
    <property type="project" value="TreeGrafter"/>
</dbReference>
<comment type="subunit">
    <text evidence="9">Homodimer.</text>
</comment>
<dbReference type="PANTHER" id="PTHR43725:SF47">
    <property type="entry name" value="UDP-GLUCOSE 4-EPIMERASE"/>
    <property type="match status" value="1"/>
</dbReference>
<comment type="similarity">
    <text evidence="9">Belongs to the NAD(P)-dependent epimerase/dehydratase family.</text>
</comment>
<dbReference type="Pfam" id="PF16363">
    <property type="entry name" value="GDP_Man_Dehyd"/>
    <property type="match status" value="1"/>
</dbReference>
<dbReference type="InterPro" id="IPR016040">
    <property type="entry name" value="NAD(P)-bd_dom"/>
</dbReference>
<evidence type="ECO:0000256" key="6">
    <source>
        <dbReference type="ARBA" id="ARBA00023027"/>
    </source>
</evidence>
<keyword evidence="7" id="KW-0299">Galactose metabolism</keyword>
<dbReference type="GO" id="GO:0003978">
    <property type="term" value="F:UDP-glucose 4-epimerase activity"/>
    <property type="evidence" value="ECO:0007669"/>
    <property type="project" value="UniProtKB-UniRule"/>
</dbReference>
<dbReference type="NCBIfam" id="NF007956">
    <property type="entry name" value="PRK10675.1"/>
    <property type="match status" value="1"/>
</dbReference>
<keyword evidence="9" id="KW-0119">Carbohydrate metabolism</keyword>
<evidence type="ECO:0000256" key="7">
    <source>
        <dbReference type="ARBA" id="ARBA00023144"/>
    </source>
</evidence>
<dbReference type="GO" id="GO:0003974">
    <property type="term" value="F:UDP-N-acetylglucosamine 4-epimerase activity"/>
    <property type="evidence" value="ECO:0007669"/>
    <property type="project" value="UniProtKB-EC"/>
</dbReference>
<feature type="domain" description="NAD(P)-binding" evidence="10">
    <location>
        <begin position="8"/>
        <end position="339"/>
    </location>
</feature>
<dbReference type="CDD" id="cd05247">
    <property type="entry name" value="UDP_G4E_1_SDR_e"/>
    <property type="match status" value="1"/>
</dbReference>
<organism evidence="11 12">
    <name type="scientific">Galendromus occidentalis</name>
    <name type="common">western predatory mite</name>
    <dbReference type="NCBI Taxonomy" id="34638"/>
    <lineage>
        <taxon>Eukaryota</taxon>
        <taxon>Metazoa</taxon>
        <taxon>Ecdysozoa</taxon>
        <taxon>Arthropoda</taxon>
        <taxon>Chelicerata</taxon>
        <taxon>Arachnida</taxon>
        <taxon>Acari</taxon>
        <taxon>Parasitiformes</taxon>
        <taxon>Mesostigmata</taxon>
        <taxon>Gamasina</taxon>
        <taxon>Phytoseioidea</taxon>
        <taxon>Phytoseiidae</taxon>
        <taxon>Typhlodrominae</taxon>
        <taxon>Galendromus</taxon>
    </lineage>
</organism>
<sequence length="362" mass="40298">MAPKQCILVTGGAGYIGSHCIVELLQADYDVVAVDNFANAQPGQDGYLMPESLKRVSKITGKPLQFVACDLCDEDKVEEIFKQHKFDCVIHFAALKAVAQSCAEPLQYYKNNMGSTVNLLNVMKKHNLRNIVFSSSATVYGVPQYLPVDENHPTGMTCTNPYGRTKYFIEEMLRDVHKSEPGWNICLLRYFNPIGAHESGYIGEDPQGEPNNLMPYIAQVAVGRRECLKVFGGDFPTIDGTGVRDYIHVVDLVKGHVVALQKIMRAELNGLKVYNLGTSRGFSVLEVIKAFEDAAGVKIPYEIVGRRQGDVPSLYADASLIDRELGWHAERSLLKMCEDSWRWQQANPEGYVSKRSVSSVPQ</sequence>
<dbReference type="EC" id="5.1.3.2" evidence="9"/>
<dbReference type="InterPro" id="IPR005886">
    <property type="entry name" value="UDP_G4E"/>
</dbReference>
<proteinExistence type="inferred from homology"/>
<comment type="cofactor">
    <cofactor evidence="3 9">
        <name>NAD(+)</name>
        <dbReference type="ChEBI" id="CHEBI:57540"/>
    </cofactor>
</comment>
<evidence type="ECO:0000256" key="4">
    <source>
        <dbReference type="ARBA" id="ARBA00002760"/>
    </source>
</evidence>
<evidence type="ECO:0000256" key="9">
    <source>
        <dbReference type="RuleBase" id="RU366046"/>
    </source>
</evidence>
<dbReference type="GO" id="GO:0033499">
    <property type="term" value="P:galactose catabolic process via UDP-galactose, Leloir pathway"/>
    <property type="evidence" value="ECO:0007669"/>
    <property type="project" value="TreeGrafter"/>
</dbReference>
<keyword evidence="6 9" id="KW-0520">NAD</keyword>
<dbReference type="PANTHER" id="PTHR43725">
    <property type="entry name" value="UDP-GLUCOSE 4-EPIMERASE"/>
    <property type="match status" value="1"/>
</dbReference>
<dbReference type="Gene3D" id="3.90.25.10">
    <property type="entry name" value="UDP-galactose 4-epimerase, domain 1"/>
    <property type="match status" value="1"/>
</dbReference>
<dbReference type="NCBIfam" id="TIGR01179">
    <property type="entry name" value="galE"/>
    <property type="match status" value="1"/>
</dbReference>